<evidence type="ECO:0000259" key="12">
    <source>
        <dbReference type="Pfam" id="PF00501"/>
    </source>
</evidence>
<keyword evidence="3" id="KW-0276">Fatty acid metabolism</keyword>
<reference evidence="14" key="2">
    <citation type="submission" date="2025-08" db="UniProtKB">
        <authorList>
            <consortium name="Ensembl"/>
        </authorList>
    </citation>
    <scope>IDENTIFICATION</scope>
</reference>
<evidence type="ECO:0000256" key="1">
    <source>
        <dbReference type="ARBA" id="ARBA00006432"/>
    </source>
</evidence>
<dbReference type="Ensembl" id="ENSCMMT00000019778.1">
    <property type="protein sequence ID" value="ENSCMMP00000018015.1"/>
    <property type="gene ID" value="ENSCMMG00000011394.1"/>
</dbReference>
<dbReference type="PANTHER" id="PTHR43201">
    <property type="entry name" value="ACYL-COA SYNTHETASE"/>
    <property type="match status" value="1"/>
</dbReference>
<keyword evidence="2" id="KW-0436">Ligase</keyword>
<dbReference type="GO" id="GO:0090409">
    <property type="term" value="F:malonyl-CoA synthetase activity"/>
    <property type="evidence" value="ECO:0007669"/>
    <property type="project" value="UniProtKB-EC"/>
</dbReference>
<feature type="region of interest" description="Disordered" evidence="11">
    <location>
        <begin position="127"/>
        <end position="202"/>
    </location>
</feature>
<comment type="catalytic activity">
    <reaction evidence="6">
        <text>malonate + ATP + CoA = malonyl-CoA + AMP + diphosphate</text>
        <dbReference type="Rhea" id="RHEA:32139"/>
        <dbReference type="ChEBI" id="CHEBI:15792"/>
        <dbReference type="ChEBI" id="CHEBI:30616"/>
        <dbReference type="ChEBI" id="CHEBI:33019"/>
        <dbReference type="ChEBI" id="CHEBI:57287"/>
        <dbReference type="ChEBI" id="CHEBI:57384"/>
        <dbReference type="ChEBI" id="CHEBI:456215"/>
        <dbReference type="EC" id="6.2.1.76"/>
    </reaction>
    <physiologicalReaction direction="left-to-right" evidence="6">
        <dbReference type="Rhea" id="RHEA:32140"/>
    </physiologicalReaction>
</comment>
<dbReference type="CDD" id="cd05941">
    <property type="entry name" value="MCS"/>
    <property type="match status" value="1"/>
</dbReference>
<organism evidence="14 15">
    <name type="scientific">Cairina moschata</name>
    <name type="common">Muscovy duck</name>
    <dbReference type="NCBI Taxonomy" id="8855"/>
    <lineage>
        <taxon>Eukaryota</taxon>
        <taxon>Metazoa</taxon>
        <taxon>Chordata</taxon>
        <taxon>Craniata</taxon>
        <taxon>Vertebrata</taxon>
        <taxon>Euteleostomi</taxon>
        <taxon>Archelosauria</taxon>
        <taxon>Archosauria</taxon>
        <taxon>Dinosauria</taxon>
        <taxon>Saurischia</taxon>
        <taxon>Theropoda</taxon>
        <taxon>Coelurosauria</taxon>
        <taxon>Aves</taxon>
        <taxon>Neognathae</taxon>
        <taxon>Galloanserae</taxon>
        <taxon>Anseriformes</taxon>
        <taxon>Anatidae</taxon>
        <taxon>Anatinae</taxon>
        <taxon>Cairina</taxon>
    </lineage>
</organism>
<dbReference type="GO" id="GO:0005739">
    <property type="term" value="C:mitochondrion"/>
    <property type="evidence" value="ECO:0007669"/>
    <property type="project" value="UniProtKB-ARBA"/>
</dbReference>
<dbReference type="Pfam" id="PF13193">
    <property type="entry name" value="AMP-binding_C"/>
    <property type="match status" value="1"/>
</dbReference>
<dbReference type="InterPro" id="IPR000873">
    <property type="entry name" value="AMP-dep_synth/lig_dom"/>
</dbReference>
<feature type="compositionally biased region" description="Pro residues" evidence="11">
    <location>
        <begin position="164"/>
        <end position="182"/>
    </location>
</feature>
<evidence type="ECO:0000259" key="13">
    <source>
        <dbReference type="Pfam" id="PF13193"/>
    </source>
</evidence>
<feature type="region of interest" description="Disordered" evidence="11">
    <location>
        <begin position="256"/>
        <end position="276"/>
    </location>
</feature>
<reference evidence="14" key="1">
    <citation type="submission" date="2018-09" db="EMBL/GenBank/DDBJ databases">
        <title>Common duck and Muscovy duck high density SNP chip.</title>
        <authorList>
            <person name="Vignal A."/>
            <person name="Thebault N."/>
            <person name="Warren W.C."/>
        </authorList>
    </citation>
    <scope>NUCLEOTIDE SEQUENCE [LARGE SCALE GENOMIC DNA]</scope>
</reference>
<comment type="catalytic activity">
    <reaction evidence="5">
        <text>tetracosanoate + ATP + CoA = tetracosanoyl-CoA + AMP + diphosphate</text>
        <dbReference type="Rhea" id="RHEA:33639"/>
        <dbReference type="ChEBI" id="CHEBI:30616"/>
        <dbReference type="ChEBI" id="CHEBI:31014"/>
        <dbReference type="ChEBI" id="CHEBI:33019"/>
        <dbReference type="ChEBI" id="CHEBI:57287"/>
        <dbReference type="ChEBI" id="CHEBI:65052"/>
        <dbReference type="ChEBI" id="CHEBI:456215"/>
    </reaction>
    <physiologicalReaction direction="left-to-right" evidence="5">
        <dbReference type="Rhea" id="RHEA:33640"/>
    </physiologicalReaction>
</comment>
<dbReference type="AlphaFoldDB" id="A0A8C3CAS0"/>
<dbReference type="InterPro" id="IPR025110">
    <property type="entry name" value="AMP-bd_C"/>
</dbReference>
<protein>
    <recommendedName>
        <fullName evidence="9">Malonate--CoA ligase ACSF3, mitochondrial</fullName>
        <ecNumber evidence="8">6.2.1.76</ecNumber>
    </recommendedName>
    <alternativeName>
        <fullName evidence="10">Acyl-CoA synthetase family member 3</fullName>
    </alternativeName>
</protein>
<dbReference type="InterPro" id="IPR020845">
    <property type="entry name" value="AMP-binding_CS"/>
</dbReference>
<reference evidence="14" key="3">
    <citation type="submission" date="2025-09" db="UniProtKB">
        <authorList>
            <consortium name="Ensembl"/>
        </authorList>
    </citation>
    <scope>IDENTIFICATION</scope>
</reference>
<dbReference type="Proteomes" id="UP000694556">
    <property type="component" value="Chromosome 12"/>
</dbReference>
<evidence type="ECO:0000313" key="14">
    <source>
        <dbReference type="Ensembl" id="ENSCMMP00000018015.1"/>
    </source>
</evidence>
<sequence>MRNRAMGSCAMRNCALWSRAMGKRALGSRATGSSALGKVTCNGELCNRQGFFHQELRGVEPRSVERAVQRGWLRAAGPGLRSGQGGRTARREPCSGEGAVQKGVTGVVTTGGVVMTGVVMSRALGAQLPLRPPGGNTPGGGRGSAPLPATAPWSRGRPRGGAAGPPPMPPHAPAPLLLPSPSPRAACAKWRPQAATSRPRHDITRPVLITPGNAVLSEPRCDTPPGMFWGQIAIKRVRGGRRRGERLKCGTSGLRHSVSAGARSLPDRSPGARGRSLQDHFKTSAAGRMLGSLLFPPASWPLRRLGRDLQRCRWWLRGQKGAACPHRGLRTSRAASSRDAAPVFTRALTFGDKIAIVDQHGEHTYRDLFRQSLRLSQEICRVLGCSSRDLEEERISFLCPNDASYVVAQWASWMSGGIAVPLYKKHPVQELEYVIQDSQSALVIAAEEYVGKIAPSAEKLGVPLLPLPKAGGDGSASHAAVEDVPLASCASWKDRGAMIIYTSGTTGRPKGVLSTHENVQAVTTGLVEKWEWKKEDVILHVLPLHHVHGVINKLLCPLWVGATCIMLPEFSAQMVWKKFLSTQAPRVNVFMAVPTIYAKLIEYYDKHFSQPQVQDFVRAFCQENIRLMVSGSAALPVPVLEKWKNITGHTLLERYGMTEIGMALSNPLHGVRVPGSVGTPLPGVEVCIATETLRSGGRSYTVHARGDEDGTQVTPGLEGQEGELLVRGPSVFREYWNRPRETKDAFTPDGWFKTGDTAAYQDGVYWIKGRTSVDIIKNGGFKISALEVERQLLAHPHITDVAVIGPPDMVWGQRVSAVVQLRRGEMLSVSALKEWARDTMAPYTIPTELIVVEEIPRNQMGKVNKKELLQRFYPA</sequence>
<dbReference type="InterPro" id="IPR045851">
    <property type="entry name" value="AMP-bd_C_sf"/>
</dbReference>
<feature type="region of interest" description="Disordered" evidence="11">
    <location>
        <begin position="76"/>
        <end position="98"/>
    </location>
</feature>
<feature type="domain" description="AMP-dependent synthetase/ligase" evidence="12">
    <location>
        <begin position="346"/>
        <end position="736"/>
    </location>
</feature>
<evidence type="ECO:0000256" key="9">
    <source>
        <dbReference type="ARBA" id="ARBA00067560"/>
    </source>
</evidence>
<dbReference type="EC" id="6.2.1.76" evidence="8"/>
<dbReference type="FunFam" id="3.30.300.30:FF:000031">
    <property type="entry name" value="Acyl-CoA synthetase family member 3"/>
    <property type="match status" value="1"/>
</dbReference>
<dbReference type="Gene3D" id="3.40.50.12780">
    <property type="entry name" value="N-terminal domain of ligase-like"/>
    <property type="match status" value="1"/>
</dbReference>
<name>A0A8C3CAS0_CAIMO</name>
<comment type="function">
    <text evidence="7">Catalyzes the initial reaction in intramitochondrial fatty acid synthesis, by activating malonate and methylmalonate, but not acetate, into their respective CoA thioester. May have some preference toward very-long-chain substrates.</text>
</comment>
<evidence type="ECO:0000256" key="5">
    <source>
        <dbReference type="ARBA" id="ARBA00048666"/>
    </source>
</evidence>
<evidence type="ECO:0000256" key="4">
    <source>
        <dbReference type="ARBA" id="ARBA00023098"/>
    </source>
</evidence>
<comment type="similarity">
    <text evidence="1">Belongs to the ATP-dependent AMP-binding enzyme family.</text>
</comment>
<evidence type="ECO:0000256" key="3">
    <source>
        <dbReference type="ARBA" id="ARBA00022832"/>
    </source>
</evidence>
<accession>A0A8C3CAS0</accession>
<evidence type="ECO:0000256" key="8">
    <source>
        <dbReference type="ARBA" id="ARBA00066540"/>
    </source>
</evidence>
<dbReference type="GO" id="GO:0090410">
    <property type="term" value="P:malonate catabolic process"/>
    <property type="evidence" value="ECO:0007669"/>
    <property type="project" value="UniProtKB-ARBA"/>
</dbReference>
<dbReference type="Pfam" id="PF00501">
    <property type="entry name" value="AMP-binding"/>
    <property type="match status" value="1"/>
</dbReference>
<dbReference type="PROSITE" id="PS00455">
    <property type="entry name" value="AMP_BINDING"/>
    <property type="match status" value="1"/>
</dbReference>
<evidence type="ECO:0000256" key="11">
    <source>
        <dbReference type="SAM" id="MobiDB-lite"/>
    </source>
</evidence>
<evidence type="ECO:0000256" key="6">
    <source>
        <dbReference type="ARBA" id="ARBA00051573"/>
    </source>
</evidence>
<evidence type="ECO:0000256" key="10">
    <source>
        <dbReference type="ARBA" id="ARBA00078916"/>
    </source>
</evidence>
<dbReference type="Gene3D" id="3.30.300.30">
    <property type="match status" value="1"/>
</dbReference>
<dbReference type="PANTHER" id="PTHR43201:SF8">
    <property type="entry name" value="ACYL-COA SYNTHETASE FAMILY MEMBER 3"/>
    <property type="match status" value="1"/>
</dbReference>
<evidence type="ECO:0000256" key="7">
    <source>
        <dbReference type="ARBA" id="ARBA00055210"/>
    </source>
</evidence>
<evidence type="ECO:0000313" key="15">
    <source>
        <dbReference type="Proteomes" id="UP000694556"/>
    </source>
</evidence>
<dbReference type="GO" id="GO:0031956">
    <property type="term" value="F:medium-chain fatty acid-CoA ligase activity"/>
    <property type="evidence" value="ECO:0007669"/>
    <property type="project" value="TreeGrafter"/>
</dbReference>
<feature type="domain" description="AMP-binding enzyme C-terminal" evidence="13">
    <location>
        <begin position="787"/>
        <end position="862"/>
    </location>
</feature>
<keyword evidence="4" id="KW-0443">Lipid metabolism</keyword>
<dbReference type="InterPro" id="IPR042099">
    <property type="entry name" value="ANL_N_sf"/>
</dbReference>
<dbReference type="SUPFAM" id="SSF56801">
    <property type="entry name" value="Acetyl-CoA synthetase-like"/>
    <property type="match status" value="1"/>
</dbReference>
<dbReference type="GO" id="GO:0006633">
    <property type="term" value="P:fatty acid biosynthetic process"/>
    <property type="evidence" value="ECO:0007669"/>
    <property type="project" value="UniProtKB-ARBA"/>
</dbReference>
<evidence type="ECO:0000256" key="2">
    <source>
        <dbReference type="ARBA" id="ARBA00022598"/>
    </source>
</evidence>
<proteinExistence type="inferred from homology"/>
<keyword evidence="15" id="KW-1185">Reference proteome</keyword>
<dbReference type="FunFam" id="3.40.50.12780:FF:000030">
    <property type="entry name" value="Acyl-CoA synthetase family member 3"/>
    <property type="match status" value="1"/>
</dbReference>